<reference evidence="2" key="1">
    <citation type="submission" date="2020-02" db="EMBL/GenBank/DDBJ databases">
        <authorList>
            <person name="Meier V. D."/>
        </authorList>
    </citation>
    <scope>NUCLEOTIDE SEQUENCE</scope>
    <source>
        <strain evidence="2">AVDCRST_MAG65</strain>
    </source>
</reference>
<evidence type="ECO:0000313" key="2">
    <source>
        <dbReference type="EMBL" id="CAA9473889.1"/>
    </source>
</evidence>
<feature type="compositionally biased region" description="Basic residues" evidence="1">
    <location>
        <begin position="132"/>
        <end position="149"/>
    </location>
</feature>
<dbReference type="EC" id="2.7.7.56" evidence="2"/>
<sequence length="240" mass="26633">DPCAIVRARPPRPAPGVDRAGLRAPGGRLGADLLRRDARHLHGQRLRVRTALDGGAGERLADRRVRHAPRVHGDAQGTARRARRCGRSHHRDPAPHRSGAARRRGPFGARRAHHPHRLRRPPSGWRYAVRVDHRRLRGAGARRRAPAGRRRSDTQPAHRHGGRRVLWRGRRDAAARPRLSRGLLRRSRRQRGDDRRRRTGGGPGDGRAHAALARPPRRTAAPRRGGHHGAALRAGRGGGM</sequence>
<organism evidence="2">
    <name type="scientific">uncultured Solirubrobacteraceae bacterium</name>
    <dbReference type="NCBI Taxonomy" id="1162706"/>
    <lineage>
        <taxon>Bacteria</taxon>
        <taxon>Bacillati</taxon>
        <taxon>Actinomycetota</taxon>
        <taxon>Thermoleophilia</taxon>
        <taxon>Solirubrobacterales</taxon>
        <taxon>Solirubrobacteraceae</taxon>
        <taxon>environmental samples</taxon>
    </lineage>
</organism>
<dbReference type="EMBL" id="CADCVL010000161">
    <property type="protein sequence ID" value="CAA9473889.1"/>
    <property type="molecule type" value="Genomic_DNA"/>
</dbReference>
<dbReference type="GO" id="GO:0009022">
    <property type="term" value="F:tRNA nucleotidyltransferase activity"/>
    <property type="evidence" value="ECO:0007669"/>
    <property type="project" value="UniProtKB-EC"/>
</dbReference>
<feature type="compositionally biased region" description="Basic residues" evidence="1">
    <location>
        <begin position="215"/>
        <end position="227"/>
    </location>
</feature>
<feature type="region of interest" description="Disordered" evidence="1">
    <location>
        <begin position="1"/>
        <end position="28"/>
    </location>
</feature>
<gene>
    <name evidence="2" type="ORF">AVDCRST_MAG65-963</name>
</gene>
<evidence type="ECO:0000256" key="1">
    <source>
        <dbReference type="SAM" id="MobiDB-lite"/>
    </source>
</evidence>
<accession>A0A6J4RSE0</accession>
<feature type="non-terminal residue" evidence="2">
    <location>
        <position position="1"/>
    </location>
</feature>
<name>A0A6J4RSE0_9ACTN</name>
<feature type="compositionally biased region" description="Basic residues" evidence="1">
    <location>
        <begin position="157"/>
        <end position="168"/>
    </location>
</feature>
<feature type="region of interest" description="Disordered" evidence="1">
    <location>
        <begin position="69"/>
        <end position="240"/>
    </location>
</feature>
<feature type="non-terminal residue" evidence="2">
    <location>
        <position position="240"/>
    </location>
</feature>
<keyword evidence="2" id="KW-0548">Nucleotidyltransferase</keyword>
<protein>
    <submittedName>
        <fullName evidence="2">Ribonuclease PH</fullName>
        <ecNumber evidence="2">2.7.7.56</ecNumber>
    </submittedName>
</protein>
<feature type="compositionally biased region" description="Basic residues" evidence="1">
    <location>
        <begin position="99"/>
        <end position="120"/>
    </location>
</feature>
<feature type="compositionally biased region" description="Basic residues" evidence="1">
    <location>
        <begin position="80"/>
        <end position="90"/>
    </location>
</feature>
<proteinExistence type="predicted"/>
<dbReference type="AlphaFoldDB" id="A0A6J4RSE0"/>
<feature type="compositionally biased region" description="Low complexity" evidence="1">
    <location>
        <begin position="15"/>
        <end position="28"/>
    </location>
</feature>
<keyword evidence="2" id="KW-0808">Transferase</keyword>